<dbReference type="InterPro" id="IPR018485">
    <property type="entry name" value="FGGY_C"/>
</dbReference>
<protein>
    <recommendedName>
        <fullName evidence="8">Carbohydrate kinase</fullName>
    </recommendedName>
</protein>
<dbReference type="PANTHER" id="PTHR43095">
    <property type="entry name" value="SUGAR KINASE"/>
    <property type="match status" value="1"/>
</dbReference>
<dbReference type="InterPro" id="IPR043129">
    <property type="entry name" value="ATPase_NBD"/>
</dbReference>
<sequence>MSASDELWIGIDVGTQSVKVSVVDGAGALRAAAGSPLHSIREKHAGGDRHEQDPQQWISATREALGDALQGIGPSEKSQIGGMAVCSTSGSITLVDAEGRPVSTGIMYDDARAGELSAEVAAADPGLWARLGYRIQPTWALPKILWLERNRLLDSAPETPHYVAHQADVVASALVGHRVASDWSHSLKSGYDLLEEHWPTLALQHLGIDPEVLPVVVPPGTVLGNTSSSLTATTGVPTGVPVFAGMTDGCAAQLGAGAIGLGDWHTVIGTTMVMKSVSTQLVFDDAGAVYSHRSPEAARWLPGGASNVGAGILTTLFPGAQLDELTSAVAARYDHRTADLPFSYPLPGVGERFPVVAPQARGFVSSNGQDHPIDEAIEHLGQTAAYAAILVGVACVERLALEQLARAGAATTGTISSSGGGTRNAWWVQLRADLIGREITVSSTADGSTGMAILAAWAGQSQPEVPLASIASTMSHSEITYRPNAERSVELETVYRTFLAAVTNRGWIAP</sequence>
<name>A0A3E0WC64_9MICO</name>
<dbReference type="EMBL" id="NBXE01000020">
    <property type="protein sequence ID" value="RFA27135.1"/>
    <property type="molecule type" value="Genomic_DNA"/>
</dbReference>
<dbReference type="PIRSF" id="PIRSF000538">
    <property type="entry name" value="GlpK"/>
    <property type="match status" value="1"/>
</dbReference>
<feature type="domain" description="Carbohydrate kinase FGGY C-terminal" evidence="5">
    <location>
        <begin position="267"/>
        <end position="458"/>
    </location>
</feature>
<evidence type="ECO:0008006" key="8">
    <source>
        <dbReference type="Google" id="ProtNLM"/>
    </source>
</evidence>
<evidence type="ECO:0000256" key="2">
    <source>
        <dbReference type="ARBA" id="ARBA00022679"/>
    </source>
</evidence>
<dbReference type="InterPro" id="IPR018484">
    <property type="entry name" value="FGGY_N"/>
</dbReference>
<dbReference type="CDD" id="cd07783">
    <property type="entry name" value="ASKHA_NBD_FGGY_SePSK_AtXK1-like"/>
    <property type="match status" value="1"/>
</dbReference>
<keyword evidence="2" id="KW-0808">Transferase</keyword>
<dbReference type="Pfam" id="PF00370">
    <property type="entry name" value="FGGY_N"/>
    <property type="match status" value="1"/>
</dbReference>
<dbReference type="PANTHER" id="PTHR43095:SF2">
    <property type="entry name" value="GLUCONOKINASE"/>
    <property type="match status" value="1"/>
</dbReference>
<dbReference type="SUPFAM" id="SSF53067">
    <property type="entry name" value="Actin-like ATPase domain"/>
    <property type="match status" value="2"/>
</dbReference>
<keyword evidence="3" id="KW-0418">Kinase</keyword>
<dbReference type="GO" id="GO:0016301">
    <property type="term" value="F:kinase activity"/>
    <property type="evidence" value="ECO:0007669"/>
    <property type="project" value="UniProtKB-KW"/>
</dbReference>
<evidence type="ECO:0000259" key="5">
    <source>
        <dbReference type="Pfam" id="PF02782"/>
    </source>
</evidence>
<dbReference type="InterPro" id="IPR000577">
    <property type="entry name" value="Carb_kinase_FGGY"/>
</dbReference>
<comment type="similarity">
    <text evidence="1">Belongs to the FGGY kinase family.</text>
</comment>
<evidence type="ECO:0000256" key="3">
    <source>
        <dbReference type="ARBA" id="ARBA00022777"/>
    </source>
</evidence>
<dbReference type="InterPro" id="IPR050406">
    <property type="entry name" value="FGGY_Carb_Kinase"/>
</dbReference>
<dbReference type="RefSeq" id="WP_116418585.1">
    <property type="nucleotide sequence ID" value="NZ_NBXC01000015.1"/>
</dbReference>
<evidence type="ECO:0000313" key="7">
    <source>
        <dbReference type="Proteomes" id="UP000257080"/>
    </source>
</evidence>
<dbReference type="OrthoDB" id="9805576at2"/>
<evidence type="ECO:0000313" key="6">
    <source>
        <dbReference type="EMBL" id="RFA27135.1"/>
    </source>
</evidence>
<dbReference type="Proteomes" id="UP000257080">
    <property type="component" value="Unassembled WGS sequence"/>
</dbReference>
<reference evidence="6 7" key="1">
    <citation type="submission" date="2017-04" db="EMBL/GenBank/DDBJ databases">
        <title>Comparative genome analysis of Subtercola boreus.</title>
        <authorList>
            <person name="Cho Y.-J."/>
            <person name="Cho A."/>
            <person name="Kim O.-S."/>
            <person name="Lee J.-I."/>
        </authorList>
    </citation>
    <scope>NUCLEOTIDE SEQUENCE [LARGE SCALE GENOMIC DNA]</scope>
    <source>
        <strain evidence="6 7">P28004</strain>
    </source>
</reference>
<dbReference type="AlphaFoldDB" id="A0A3E0WC64"/>
<accession>A0A3E0WC64</accession>
<feature type="domain" description="Carbohydrate kinase FGGY N-terminal" evidence="4">
    <location>
        <begin position="7"/>
        <end position="255"/>
    </location>
</feature>
<dbReference type="Pfam" id="PF02782">
    <property type="entry name" value="FGGY_C"/>
    <property type="match status" value="1"/>
</dbReference>
<dbReference type="Gene3D" id="3.30.420.40">
    <property type="match status" value="2"/>
</dbReference>
<evidence type="ECO:0000256" key="1">
    <source>
        <dbReference type="ARBA" id="ARBA00009156"/>
    </source>
</evidence>
<evidence type="ECO:0000259" key="4">
    <source>
        <dbReference type="Pfam" id="PF00370"/>
    </source>
</evidence>
<dbReference type="GO" id="GO:0005975">
    <property type="term" value="P:carbohydrate metabolic process"/>
    <property type="evidence" value="ECO:0007669"/>
    <property type="project" value="InterPro"/>
</dbReference>
<organism evidence="6 7">
    <name type="scientific">Subtercola boreus</name>
    <dbReference type="NCBI Taxonomy" id="120213"/>
    <lineage>
        <taxon>Bacteria</taxon>
        <taxon>Bacillati</taxon>
        <taxon>Actinomycetota</taxon>
        <taxon>Actinomycetes</taxon>
        <taxon>Micrococcales</taxon>
        <taxon>Microbacteriaceae</taxon>
        <taxon>Subtercola</taxon>
    </lineage>
</organism>
<proteinExistence type="inferred from homology"/>
<gene>
    <name evidence="6" type="ORF">B7R25_08735</name>
</gene>
<comment type="caution">
    <text evidence="6">The sequence shown here is derived from an EMBL/GenBank/DDBJ whole genome shotgun (WGS) entry which is preliminary data.</text>
</comment>